<organism evidence="1 2">
    <name type="scientific">Vaccinium darrowii</name>
    <dbReference type="NCBI Taxonomy" id="229202"/>
    <lineage>
        <taxon>Eukaryota</taxon>
        <taxon>Viridiplantae</taxon>
        <taxon>Streptophyta</taxon>
        <taxon>Embryophyta</taxon>
        <taxon>Tracheophyta</taxon>
        <taxon>Spermatophyta</taxon>
        <taxon>Magnoliopsida</taxon>
        <taxon>eudicotyledons</taxon>
        <taxon>Gunneridae</taxon>
        <taxon>Pentapetalae</taxon>
        <taxon>asterids</taxon>
        <taxon>Ericales</taxon>
        <taxon>Ericaceae</taxon>
        <taxon>Vaccinioideae</taxon>
        <taxon>Vaccinieae</taxon>
        <taxon>Vaccinium</taxon>
    </lineage>
</organism>
<accession>A0ACB7XF45</accession>
<proteinExistence type="predicted"/>
<sequence length="164" mass="17847">MLYKLTKTFPIAENVASGSGSESDSTLSSDSEVAAGGGIKIDSEEISKHSEITKVEMTLLNIYCGGGVMSTGFCLGANMGGVNLVTVIQNSLMSLDPTNVIDEKRVFFSKIKDDNPLNRLIERLRIVRLPSNVCHFGFLKSSFNLFYISANVITIARYILQADL</sequence>
<evidence type="ECO:0000313" key="2">
    <source>
        <dbReference type="Proteomes" id="UP000828048"/>
    </source>
</evidence>
<keyword evidence="2" id="KW-1185">Reference proteome</keyword>
<dbReference type="Proteomes" id="UP000828048">
    <property type="component" value="Chromosome 10"/>
</dbReference>
<protein>
    <submittedName>
        <fullName evidence="1">Uncharacterized protein</fullName>
    </submittedName>
</protein>
<reference evidence="1 2" key="1">
    <citation type="journal article" date="2021" name="Hortic Res">
        <title>High-quality reference genome and annotation aids understanding of berry development for evergreen blueberry (Vaccinium darrowii).</title>
        <authorList>
            <person name="Yu J."/>
            <person name="Hulse-Kemp A.M."/>
            <person name="Babiker E."/>
            <person name="Staton M."/>
        </authorList>
    </citation>
    <scope>NUCLEOTIDE SEQUENCE [LARGE SCALE GENOMIC DNA]</scope>
    <source>
        <strain evidence="2">cv. NJ 8807/NJ 8810</strain>
        <tissue evidence="1">Young leaf</tissue>
    </source>
</reference>
<gene>
    <name evidence="1" type="ORF">Vadar_002049</name>
</gene>
<evidence type="ECO:0000313" key="1">
    <source>
        <dbReference type="EMBL" id="KAH7839272.1"/>
    </source>
</evidence>
<name>A0ACB7XF45_9ERIC</name>
<comment type="caution">
    <text evidence="1">The sequence shown here is derived from an EMBL/GenBank/DDBJ whole genome shotgun (WGS) entry which is preliminary data.</text>
</comment>
<dbReference type="EMBL" id="CM037160">
    <property type="protein sequence ID" value="KAH7839272.1"/>
    <property type="molecule type" value="Genomic_DNA"/>
</dbReference>